<comment type="catalytic activity">
    <reaction evidence="10">
        <text>L-threonyl-[protein] + ATP = O-phospho-L-threonyl-[protein] + ADP + H(+)</text>
        <dbReference type="Rhea" id="RHEA:46608"/>
        <dbReference type="Rhea" id="RHEA-COMP:11060"/>
        <dbReference type="Rhea" id="RHEA-COMP:11605"/>
        <dbReference type="ChEBI" id="CHEBI:15378"/>
        <dbReference type="ChEBI" id="CHEBI:30013"/>
        <dbReference type="ChEBI" id="CHEBI:30616"/>
        <dbReference type="ChEBI" id="CHEBI:61977"/>
        <dbReference type="ChEBI" id="CHEBI:456216"/>
        <dbReference type="EC" id="2.7.11.1"/>
    </reaction>
</comment>
<dbReference type="EC" id="2.7.11.1" evidence="2"/>
<dbReference type="Pfam" id="PF07714">
    <property type="entry name" value="PK_Tyr_Ser-Thr"/>
    <property type="match status" value="1"/>
</dbReference>
<keyword evidence="9 13" id="KW-0067">ATP-binding</keyword>
<dbReference type="InterPro" id="IPR011009">
    <property type="entry name" value="Kinase-like_dom_sf"/>
</dbReference>
<evidence type="ECO:0000259" key="16">
    <source>
        <dbReference type="PROSITE" id="PS50011"/>
    </source>
</evidence>
<dbReference type="GO" id="GO:0004674">
    <property type="term" value="F:protein serine/threonine kinase activity"/>
    <property type="evidence" value="ECO:0007669"/>
    <property type="project" value="UniProtKB-KW"/>
</dbReference>
<keyword evidence="5" id="KW-0597">Phosphoprotein</keyword>
<evidence type="ECO:0000256" key="13">
    <source>
        <dbReference type="PROSITE-ProRule" id="PRU10141"/>
    </source>
</evidence>
<dbReference type="PANTHER" id="PTHR47987">
    <property type="entry name" value="OS08G0249100 PROTEIN"/>
    <property type="match status" value="1"/>
</dbReference>
<evidence type="ECO:0000256" key="1">
    <source>
        <dbReference type="ARBA" id="ARBA00004496"/>
    </source>
</evidence>
<sequence length="363" mass="41177">MEKMKVDSYSPTCVLEDYLRSLESDDNNTVSSSKESTSGSEDHQKDSKPSKWMDFVHLIKSKSKKCLPTFHPITSGLQLSRRLSSSFREQFSMVPPSPMVDVKNLIGKGGYAEVYKGVLKNGQIVAVKQLTRGPIDERTASFLSELGIMAHINHPNTAKLIGYGVEGGLHLVLELSPNGSLASWLHALKEKLDWNIRYKVALGTAEGLLYLHDGCQRRIIHRDIKAANILLTKDFEPQICDFGLAKWLPEHWTHHTVSRFEGTFGYLAPEYLMHGIVDEKTDVFAFGVLLLELISGRRALDYSQQSLVLWAKPLLRKNNVRELVDPILKGEYGGWEFAMQNCRRRSSLKKRYEELFSMENYGE</sequence>
<evidence type="ECO:0000313" key="18">
    <source>
        <dbReference type="Proteomes" id="UP001206925"/>
    </source>
</evidence>
<evidence type="ECO:0000256" key="4">
    <source>
        <dbReference type="ARBA" id="ARBA00022527"/>
    </source>
</evidence>
<feature type="binding site" evidence="13">
    <location>
        <position position="128"/>
    </location>
    <ligand>
        <name>ATP</name>
        <dbReference type="ChEBI" id="CHEBI:30616"/>
    </ligand>
</feature>
<name>A0AAD5BZ48_AMBAR</name>
<dbReference type="EMBL" id="JAMZMK010010300">
    <property type="protein sequence ID" value="KAI7732142.1"/>
    <property type="molecule type" value="Genomic_DNA"/>
</dbReference>
<reference evidence="17" key="1">
    <citation type="submission" date="2022-06" db="EMBL/GenBank/DDBJ databases">
        <title>Uncovering the hologenomic basis of an extraordinary plant invasion.</title>
        <authorList>
            <person name="Bieker V.C."/>
            <person name="Martin M.D."/>
            <person name="Gilbert T."/>
            <person name="Hodgins K."/>
            <person name="Battlay P."/>
            <person name="Petersen B."/>
            <person name="Wilson J."/>
        </authorList>
    </citation>
    <scope>NUCLEOTIDE SEQUENCE</scope>
    <source>
        <strain evidence="17">AA19_3_7</strain>
        <tissue evidence="17">Leaf</tissue>
    </source>
</reference>
<dbReference type="InterPro" id="IPR000719">
    <property type="entry name" value="Prot_kinase_dom"/>
</dbReference>
<dbReference type="GO" id="GO:0051020">
    <property type="term" value="F:GTPase binding"/>
    <property type="evidence" value="ECO:0007669"/>
    <property type="project" value="UniProtKB-ARBA"/>
</dbReference>
<evidence type="ECO:0000256" key="8">
    <source>
        <dbReference type="ARBA" id="ARBA00022777"/>
    </source>
</evidence>
<feature type="region of interest" description="Disordered" evidence="15">
    <location>
        <begin position="24"/>
        <end position="49"/>
    </location>
</feature>
<dbReference type="InterPro" id="IPR017441">
    <property type="entry name" value="Protein_kinase_ATP_BS"/>
</dbReference>
<keyword evidence="3" id="KW-0963">Cytoplasm</keyword>
<evidence type="ECO:0000256" key="3">
    <source>
        <dbReference type="ARBA" id="ARBA00022490"/>
    </source>
</evidence>
<dbReference type="Proteomes" id="UP001206925">
    <property type="component" value="Unassembled WGS sequence"/>
</dbReference>
<keyword evidence="8" id="KW-0418">Kinase</keyword>
<dbReference type="Gene3D" id="3.30.200.20">
    <property type="entry name" value="Phosphorylase Kinase, domain 1"/>
    <property type="match status" value="1"/>
</dbReference>
<dbReference type="GO" id="GO:0005524">
    <property type="term" value="F:ATP binding"/>
    <property type="evidence" value="ECO:0007669"/>
    <property type="project" value="UniProtKB-UniRule"/>
</dbReference>
<evidence type="ECO:0000256" key="6">
    <source>
        <dbReference type="ARBA" id="ARBA00022679"/>
    </source>
</evidence>
<keyword evidence="4 14" id="KW-0723">Serine/threonine-protein kinase</keyword>
<evidence type="ECO:0000256" key="15">
    <source>
        <dbReference type="SAM" id="MobiDB-lite"/>
    </source>
</evidence>
<evidence type="ECO:0000313" key="17">
    <source>
        <dbReference type="EMBL" id="KAI7732142.1"/>
    </source>
</evidence>
<gene>
    <name evidence="17" type="ORF">M8C21_014273</name>
</gene>
<comment type="caution">
    <text evidence="17">The sequence shown here is derived from an EMBL/GenBank/DDBJ whole genome shotgun (WGS) entry which is preliminary data.</text>
</comment>
<comment type="catalytic activity">
    <reaction evidence="11">
        <text>L-seryl-[protein] + ATP = O-phospho-L-seryl-[protein] + ADP + H(+)</text>
        <dbReference type="Rhea" id="RHEA:17989"/>
        <dbReference type="Rhea" id="RHEA-COMP:9863"/>
        <dbReference type="Rhea" id="RHEA-COMP:11604"/>
        <dbReference type="ChEBI" id="CHEBI:15378"/>
        <dbReference type="ChEBI" id="CHEBI:29999"/>
        <dbReference type="ChEBI" id="CHEBI:30616"/>
        <dbReference type="ChEBI" id="CHEBI:83421"/>
        <dbReference type="ChEBI" id="CHEBI:456216"/>
        <dbReference type="EC" id="2.7.11.1"/>
    </reaction>
</comment>
<evidence type="ECO:0000256" key="14">
    <source>
        <dbReference type="RuleBase" id="RU000304"/>
    </source>
</evidence>
<dbReference type="Gene3D" id="1.10.510.10">
    <property type="entry name" value="Transferase(Phosphotransferase) domain 1"/>
    <property type="match status" value="1"/>
</dbReference>
<keyword evidence="18" id="KW-1185">Reference proteome</keyword>
<dbReference type="PROSITE" id="PS00108">
    <property type="entry name" value="PROTEIN_KINASE_ST"/>
    <property type="match status" value="1"/>
</dbReference>
<feature type="compositionally biased region" description="Basic and acidic residues" evidence="15">
    <location>
        <begin position="40"/>
        <end position="49"/>
    </location>
</feature>
<evidence type="ECO:0000256" key="9">
    <source>
        <dbReference type="ARBA" id="ARBA00022840"/>
    </source>
</evidence>
<dbReference type="AlphaFoldDB" id="A0AAD5BZ48"/>
<dbReference type="SMART" id="SM00220">
    <property type="entry name" value="S_TKc"/>
    <property type="match status" value="1"/>
</dbReference>
<keyword evidence="6" id="KW-0808">Transferase</keyword>
<comment type="similarity">
    <text evidence="14">Belongs to the protein kinase superfamily.</text>
</comment>
<dbReference type="InterPro" id="IPR008271">
    <property type="entry name" value="Ser/Thr_kinase_AS"/>
</dbReference>
<evidence type="ECO:0000256" key="10">
    <source>
        <dbReference type="ARBA" id="ARBA00047899"/>
    </source>
</evidence>
<dbReference type="InterPro" id="IPR046958">
    <property type="entry name" value="RBK1/2/STUNTED"/>
</dbReference>
<dbReference type="PROSITE" id="PS50011">
    <property type="entry name" value="PROTEIN_KINASE_DOM"/>
    <property type="match status" value="1"/>
</dbReference>
<evidence type="ECO:0000256" key="5">
    <source>
        <dbReference type="ARBA" id="ARBA00022553"/>
    </source>
</evidence>
<proteinExistence type="inferred from homology"/>
<dbReference type="SUPFAM" id="SSF56112">
    <property type="entry name" value="Protein kinase-like (PK-like)"/>
    <property type="match status" value="1"/>
</dbReference>
<dbReference type="PROSITE" id="PS00107">
    <property type="entry name" value="PROTEIN_KINASE_ATP"/>
    <property type="match status" value="1"/>
</dbReference>
<keyword evidence="7 13" id="KW-0547">Nucleotide-binding</keyword>
<evidence type="ECO:0000256" key="12">
    <source>
        <dbReference type="ARBA" id="ARBA00063228"/>
    </source>
</evidence>
<comment type="subunit">
    <text evidence="12">Interacts with ARAC5 and ARAC10.</text>
</comment>
<dbReference type="GO" id="GO:0005737">
    <property type="term" value="C:cytoplasm"/>
    <property type="evidence" value="ECO:0007669"/>
    <property type="project" value="UniProtKB-SubCell"/>
</dbReference>
<dbReference type="FunFam" id="1.10.510.10:FF:000335">
    <property type="entry name" value="receptor-like cytosolic serine/threonine-protein kinase RBK2"/>
    <property type="match status" value="1"/>
</dbReference>
<dbReference type="PANTHER" id="PTHR47987:SF12">
    <property type="entry name" value="PROTEIN KINASE FAMILY PROTEIN"/>
    <property type="match status" value="1"/>
</dbReference>
<evidence type="ECO:0000256" key="11">
    <source>
        <dbReference type="ARBA" id="ARBA00048679"/>
    </source>
</evidence>
<feature type="domain" description="Protein kinase" evidence="16">
    <location>
        <begin position="100"/>
        <end position="363"/>
    </location>
</feature>
<organism evidence="17 18">
    <name type="scientific">Ambrosia artemisiifolia</name>
    <name type="common">Common ragweed</name>
    <dbReference type="NCBI Taxonomy" id="4212"/>
    <lineage>
        <taxon>Eukaryota</taxon>
        <taxon>Viridiplantae</taxon>
        <taxon>Streptophyta</taxon>
        <taxon>Embryophyta</taxon>
        <taxon>Tracheophyta</taxon>
        <taxon>Spermatophyta</taxon>
        <taxon>Magnoliopsida</taxon>
        <taxon>eudicotyledons</taxon>
        <taxon>Gunneridae</taxon>
        <taxon>Pentapetalae</taxon>
        <taxon>asterids</taxon>
        <taxon>campanulids</taxon>
        <taxon>Asterales</taxon>
        <taxon>Asteraceae</taxon>
        <taxon>Asteroideae</taxon>
        <taxon>Heliantheae alliance</taxon>
        <taxon>Heliantheae</taxon>
        <taxon>Ambrosia</taxon>
    </lineage>
</organism>
<evidence type="ECO:0000256" key="2">
    <source>
        <dbReference type="ARBA" id="ARBA00012513"/>
    </source>
</evidence>
<evidence type="ECO:0000256" key="7">
    <source>
        <dbReference type="ARBA" id="ARBA00022741"/>
    </source>
</evidence>
<dbReference type="InterPro" id="IPR001245">
    <property type="entry name" value="Ser-Thr/Tyr_kinase_cat_dom"/>
</dbReference>
<accession>A0AAD5BZ48</accession>
<comment type="subcellular location">
    <subcellularLocation>
        <location evidence="1">Cytoplasm</location>
    </subcellularLocation>
</comment>
<protein>
    <recommendedName>
        <fullName evidence="2">non-specific serine/threonine protein kinase</fullName>
        <ecNumber evidence="2">2.7.11.1</ecNumber>
    </recommendedName>
</protein>